<dbReference type="RefSeq" id="WP_079421737.1">
    <property type="nucleotide sequence ID" value="NZ_MZGV01000001.1"/>
</dbReference>
<evidence type="ECO:0000256" key="3">
    <source>
        <dbReference type="ARBA" id="ARBA00023014"/>
    </source>
</evidence>
<protein>
    <submittedName>
        <fullName evidence="6">Flavodoxin</fullName>
    </submittedName>
</protein>
<dbReference type="GO" id="GO:0046872">
    <property type="term" value="F:metal ion binding"/>
    <property type="evidence" value="ECO:0007669"/>
    <property type="project" value="UniProtKB-KW"/>
</dbReference>
<organism evidence="6 7">
    <name type="scientific">Clostridium oryzae</name>
    <dbReference type="NCBI Taxonomy" id="1450648"/>
    <lineage>
        <taxon>Bacteria</taxon>
        <taxon>Bacillati</taxon>
        <taxon>Bacillota</taxon>
        <taxon>Clostridia</taxon>
        <taxon>Eubacteriales</taxon>
        <taxon>Clostridiaceae</taxon>
        <taxon>Clostridium</taxon>
    </lineage>
</organism>
<comment type="caution">
    <text evidence="6">The sequence shown here is derived from an EMBL/GenBank/DDBJ whole genome shotgun (WGS) entry which is preliminary data.</text>
</comment>
<evidence type="ECO:0000313" key="7">
    <source>
        <dbReference type="Proteomes" id="UP000190080"/>
    </source>
</evidence>
<proteinExistence type="predicted"/>
<dbReference type="STRING" id="1450648.CLORY_02370"/>
<reference evidence="6 7" key="1">
    <citation type="submission" date="2017-03" db="EMBL/GenBank/DDBJ databases">
        <title>Genome sequence of Clostridium oryzae DSM 28571.</title>
        <authorList>
            <person name="Poehlein A."/>
            <person name="Daniel R."/>
        </authorList>
    </citation>
    <scope>NUCLEOTIDE SEQUENCE [LARGE SCALE GENOMIC DNA]</scope>
    <source>
        <strain evidence="6 7">DSM 28571</strain>
    </source>
</reference>
<dbReference type="Gene3D" id="3.40.50.360">
    <property type="match status" value="1"/>
</dbReference>
<dbReference type="InterPro" id="IPR029039">
    <property type="entry name" value="Flavoprotein-like_sf"/>
</dbReference>
<dbReference type="SUPFAM" id="SSF54862">
    <property type="entry name" value="4Fe-4S ferredoxins"/>
    <property type="match status" value="1"/>
</dbReference>
<keyword evidence="2" id="KW-0408">Iron</keyword>
<keyword evidence="3" id="KW-0411">Iron-sulfur</keyword>
<dbReference type="SUPFAM" id="SSF52218">
    <property type="entry name" value="Flavoproteins"/>
    <property type="match status" value="1"/>
</dbReference>
<feature type="coiled-coil region" evidence="4">
    <location>
        <begin position="129"/>
        <end position="156"/>
    </location>
</feature>
<dbReference type="AlphaFoldDB" id="A0A1V4J0R6"/>
<evidence type="ECO:0000256" key="1">
    <source>
        <dbReference type="ARBA" id="ARBA00022723"/>
    </source>
</evidence>
<keyword evidence="1" id="KW-0479">Metal-binding</keyword>
<accession>A0A1V4J0R6</accession>
<dbReference type="InterPro" id="IPR017896">
    <property type="entry name" value="4Fe4S_Fe-S-bd"/>
</dbReference>
<dbReference type="OrthoDB" id="9813995at2"/>
<evidence type="ECO:0000259" key="5">
    <source>
        <dbReference type="PROSITE" id="PS51379"/>
    </source>
</evidence>
<dbReference type="GO" id="GO:0051536">
    <property type="term" value="F:iron-sulfur cluster binding"/>
    <property type="evidence" value="ECO:0007669"/>
    <property type="project" value="UniProtKB-KW"/>
</dbReference>
<name>A0A1V4J0R6_9CLOT</name>
<keyword evidence="4" id="KW-0175">Coiled coil</keyword>
<gene>
    <name evidence="6" type="ORF">CLORY_02370</name>
</gene>
<dbReference type="NCBIfam" id="NF038196">
    <property type="entry name" value="ferrodoxin_EFR1"/>
    <property type="match status" value="1"/>
</dbReference>
<evidence type="ECO:0000256" key="2">
    <source>
        <dbReference type="ARBA" id="ARBA00023004"/>
    </source>
</evidence>
<feature type="domain" description="4Fe-4S ferredoxin-type" evidence="5">
    <location>
        <begin position="181"/>
        <end position="210"/>
    </location>
</feature>
<dbReference type="PROSITE" id="PS00198">
    <property type="entry name" value="4FE4S_FER_1"/>
    <property type="match status" value="1"/>
</dbReference>
<keyword evidence="7" id="KW-1185">Reference proteome</keyword>
<dbReference type="Gene3D" id="3.30.70.20">
    <property type="match status" value="1"/>
</dbReference>
<evidence type="ECO:0000256" key="4">
    <source>
        <dbReference type="SAM" id="Coils"/>
    </source>
</evidence>
<evidence type="ECO:0000313" key="6">
    <source>
        <dbReference type="EMBL" id="OPJ65237.1"/>
    </source>
</evidence>
<dbReference type="Proteomes" id="UP000190080">
    <property type="component" value="Unassembled WGS sequence"/>
</dbReference>
<dbReference type="InterPro" id="IPR047964">
    <property type="entry name" value="EFR1-like"/>
</dbReference>
<dbReference type="PROSITE" id="PS51379">
    <property type="entry name" value="4FE4S_FER_2"/>
    <property type="match status" value="1"/>
</dbReference>
<dbReference type="EMBL" id="MZGV01000001">
    <property type="protein sequence ID" value="OPJ65237.1"/>
    <property type="molecule type" value="Genomic_DNA"/>
</dbReference>
<dbReference type="InterPro" id="IPR017900">
    <property type="entry name" value="4Fe4S_Fe_S_CS"/>
</dbReference>
<sequence length="247" mass="28300">MIFYFSGTGNSKHIAEKISNSTGERLIYMSENTIVKNEIYEVDKDEKIGFVFPTYWYSVPTIVEKFIDKLILSGYQQQYVYGIATYGIAAGHVMNRLIKILKNKNLQINGIFGVKMVDNYVIGYDIMNLEKQKRILNSAEEEIDKIISMIKQHKNIEYIKKGRIAFITPVTAYAYRKVNHTKKFYATEVCNGCRKCESGCPCNVIHMENGKPKWTGNCAFCLKCIHGANNQQFSMVNLLKKEIGINI</sequence>